<dbReference type="PROSITE" id="PS50005">
    <property type="entry name" value="TPR"/>
    <property type="match status" value="2"/>
</dbReference>
<dbReference type="PROSITE" id="PS50293">
    <property type="entry name" value="TPR_REGION"/>
    <property type="match status" value="2"/>
</dbReference>
<dbReference type="SUPFAM" id="SSF48452">
    <property type="entry name" value="TPR-like"/>
    <property type="match status" value="2"/>
</dbReference>
<keyword evidence="1" id="KW-0677">Repeat</keyword>
<dbReference type="SUPFAM" id="SSF52540">
    <property type="entry name" value="P-loop containing nucleoside triphosphate hydrolases"/>
    <property type="match status" value="1"/>
</dbReference>
<proteinExistence type="predicted"/>
<evidence type="ECO:0000256" key="1">
    <source>
        <dbReference type="ARBA" id="ARBA00022737"/>
    </source>
</evidence>
<keyword evidence="2 3" id="KW-0802">TPR repeat</keyword>
<keyword evidence="6" id="KW-1185">Reference proteome</keyword>
<gene>
    <name evidence="5" type="primary">NPHP3</name>
    <name evidence="5" type="ORF">AWC38_SpisGene19685</name>
</gene>
<evidence type="ECO:0000256" key="3">
    <source>
        <dbReference type="PROSITE-ProRule" id="PRU00339"/>
    </source>
</evidence>
<dbReference type="Pfam" id="PF13424">
    <property type="entry name" value="TPR_12"/>
    <property type="match status" value="1"/>
</dbReference>
<dbReference type="Gene3D" id="1.25.40.10">
    <property type="entry name" value="Tetratricopeptide repeat domain"/>
    <property type="match status" value="1"/>
</dbReference>
<name>A0A2B4RIH8_STYPI</name>
<organism evidence="5 6">
    <name type="scientific">Stylophora pistillata</name>
    <name type="common">Smooth cauliflower coral</name>
    <dbReference type="NCBI Taxonomy" id="50429"/>
    <lineage>
        <taxon>Eukaryota</taxon>
        <taxon>Metazoa</taxon>
        <taxon>Cnidaria</taxon>
        <taxon>Anthozoa</taxon>
        <taxon>Hexacorallia</taxon>
        <taxon>Scleractinia</taxon>
        <taxon>Astrocoeniina</taxon>
        <taxon>Pocilloporidae</taxon>
        <taxon>Stylophora</taxon>
    </lineage>
</organism>
<dbReference type="Proteomes" id="UP000225706">
    <property type="component" value="Unassembled WGS sequence"/>
</dbReference>
<sequence length="1431" mass="159592">MASQKVSRKRILQIEYFNANNAVIHTENSRLLLDVNCSPKELEKIVVNSCGIEHSAAKRGFSDHSIEVYYVDHVEPGALYVQKSKAQRHGKLMSFGKATKGRHPTDADIVVNVEEKTDLEDLESGTNMPDTPKKVTDTVSSVPEDDKITQHLKALKDANNDSLSTLYLSGDPGSGKSQLARLAAKRFFEHISVSEGMHPDDASSLLRLLSGVTDDKIEKETPRSLDHLPLALASAAIYRKSSASLHMAGRYCEGKIKMASQKVSRKRILQIEYFNANNAVIHTENSRLLLDVNCSPKELEKIVVNSCGIEHSAAKRGFSDHSIEVYYVDHVEPEPTQMGNDVESVLLDNEMHDEDTETPSEPLEVNNKDYNMLPICFEQADELALTLDKLIKRGKKPKNGIFYTYLKGVLQVYITPSEYSWDPEFIQFFKTLKCQIVKVLSVHAENDGTCTALKPSLQFDTTQKKVVGLASCNLDINYVKAHKDPSPELTSHLKDNIATERTVTVLTNSPKTSTLEAGVGYHSRTGKTGENFTKKLIQEVAQLQSCMACLETNAAIVETECCEFSVCNACKELQSVFRECEVVGQVSHLTCLRASTKCLERNIKCTKCLVLTWSVDCASGNRKMADICGSEENPNLTYLVVVPDAVHLGKTCKCSWGNWFLILGEGDRSTLATPRMLRNDSDHVISEKLHNLSTAESVRNKDRMGVEPLLELTNQELLDFLKSKGTIFLTVNILPDRYRINDSNKRGLYNHPFAICTAGKGNLVFLNWDTKSSRSDLVRLRLHNPAETVVLERGIQTSGISLCYMNDVALFCGEKGICYQKGQTFQNFKITYRSSPLMFAYETYFTILLHRPLSHKMILPSGVLGAVNAMCSHAEGWTNVRFLALSGDEIAVCADGVLHVFVPSQGVTRIVKGSDGLPISSQAVNVAWFGKDILFCEEHSVKSVKLFESGAVAVIAGHSKGDSDGSQLHSKLCQPIGICVEFDRNIYVTDSGSGAGKRATILGKRNYRFPRGYFIKQMFEVIGTNGTIAPQDFWSSVEEGVKRVRPWFAHYYTHPSSYYLAEPSAAGQLVSVEISKPVGERLSRNEEAEMRLWAKRFGKRVRQRNVRQDNTMDRADTLPLNLYETQTSLNPLDMQFVLPHAQSSVPDESQESETDEHPVGVITCSDQRDDYSCSESGDRAASSFSSYEEKDSMVIGTKIVPQLAKMITEAEHLFSKEGISQVSQTGLLTLKDYSDVFEVLGRMCLEYSQYPAVKGYFTAVLAIIGLRDPSNELRKSAIYKRLGSVHQKMGDPTQAKYWHELELDVKLKKFGPEDVDVATSYNNLGLVHQKMGDLNQAKYCHERALDVKLKKLGPEHIDVATSYNNLGLVHEKMGRLSQAKDCYERALDVKLMRLGPEHVHVAASYNNLGFVQQEMGDPNQAKDFYKRALDV</sequence>
<feature type="region of interest" description="Disordered" evidence="4">
    <location>
        <begin position="120"/>
        <end position="143"/>
    </location>
</feature>
<evidence type="ECO:0000313" key="6">
    <source>
        <dbReference type="Proteomes" id="UP000225706"/>
    </source>
</evidence>
<dbReference type="PANTHER" id="PTHR45641">
    <property type="entry name" value="TETRATRICOPEPTIDE REPEAT PROTEIN (AFU_ORTHOLOGUE AFUA_6G03870)"/>
    <property type="match status" value="1"/>
</dbReference>
<dbReference type="InterPro" id="IPR011990">
    <property type="entry name" value="TPR-like_helical_dom_sf"/>
</dbReference>
<protein>
    <submittedName>
        <fullName evidence="5">Nephrocystin-3</fullName>
    </submittedName>
</protein>
<dbReference type="InterPro" id="IPR019734">
    <property type="entry name" value="TPR_rpt"/>
</dbReference>
<evidence type="ECO:0000256" key="2">
    <source>
        <dbReference type="ARBA" id="ARBA00022803"/>
    </source>
</evidence>
<dbReference type="Pfam" id="PF13181">
    <property type="entry name" value="TPR_8"/>
    <property type="match status" value="1"/>
</dbReference>
<dbReference type="EMBL" id="LSMT01000580">
    <property type="protein sequence ID" value="PFX16065.1"/>
    <property type="molecule type" value="Genomic_DNA"/>
</dbReference>
<dbReference type="InterPro" id="IPR027417">
    <property type="entry name" value="P-loop_NTPase"/>
</dbReference>
<dbReference type="PANTHER" id="PTHR45641:SF19">
    <property type="entry name" value="NEPHROCYSTIN-3"/>
    <property type="match status" value="1"/>
</dbReference>
<accession>A0A2B4RIH8</accession>
<comment type="caution">
    <text evidence="5">The sequence shown here is derived from an EMBL/GenBank/DDBJ whole genome shotgun (WGS) entry which is preliminary data.</text>
</comment>
<feature type="repeat" description="TPR" evidence="3">
    <location>
        <begin position="1318"/>
        <end position="1351"/>
    </location>
</feature>
<feature type="repeat" description="TPR" evidence="3">
    <location>
        <begin position="1360"/>
        <end position="1393"/>
    </location>
</feature>
<dbReference type="SMART" id="SM00028">
    <property type="entry name" value="TPR"/>
    <property type="match status" value="4"/>
</dbReference>
<evidence type="ECO:0000313" key="5">
    <source>
        <dbReference type="EMBL" id="PFX16065.1"/>
    </source>
</evidence>
<evidence type="ECO:0000256" key="4">
    <source>
        <dbReference type="SAM" id="MobiDB-lite"/>
    </source>
</evidence>
<reference evidence="6" key="1">
    <citation type="journal article" date="2017" name="bioRxiv">
        <title>Comparative analysis of the genomes of Stylophora pistillata and Acropora digitifera provides evidence for extensive differences between species of corals.</title>
        <authorList>
            <person name="Voolstra C.R."/>
            <person name="Li Y."/>
            <person name="Liew Y.J."/>
            <person name="Baumgarten S."/>
            <person name="Zoccola D."/>
            <person name="Flot J.-F."/>
            <person name="Tambutte S."/>
            <person name="Allemand D."/>
            <person name="Aranda M."/>
        </authorList>
    </citation>
    <scope>NUCLEOTIDE SEQUENCE [LARGE SCALE GENOMIC DNA]</scope>
</reference>